<dbReference type="GeneID" id="45699140"/>
<reference evidence="3" key="2">
    <citation type="submission" date="2022-06" db="EMBL/GenBank/DDBJ databases">
        <title>Draft genome sequence of Burkholderia glumae strain GR20004 isolated from rice panicle showing bacterial panicle blight.</title>
        <authorList>
            <person name="Choi S.Y."/>
            <person name="Lee Y.H."/>
        </authorList>
    </citation>
    <scope>NUCLEOTIDE SEQUENCE</scope>
    <source>
        <strain evidence="3">GR20004</strain>
    </source>
</reference>
<feature type="compositionally biased region" description="Low complexity" evidence="1">
    <location>
        <begin position="1"/>
        <end position="24"/>
    </location>
</feature>
<evidence type="ECO:0000313" key="2">
    <source>
        <dbReference type="EMBL" id="QPQ90581.1"/>
    </source>
</evidence>
<gene>
    <name evidence="2" type="ORF">I6H06_02160</name>
    <name evidence="3" type="ORF">NFI99_02645</name>
</gene>
<dbReference type="EMBL" id="CP099583">
    <property type="protein sequence ID" value="USS43389.1"/>
    <property type="molecule type" value="Genomic_DNA"/>
</dbReference>
<dbReference type="AlphaFoldDB" id="A0AAQ0BSD9"/>
<dbReference type="Proteomes" id="UP000594892">
    <property type="component" value="Chromosome 1"/>
</dbReference>
<keyword evidence="5" id="KW-1185">Reference proteome</keyword>
<proteinExistence type="predicted"/>
<evidence type="ECO:0000313" key="3">
    <source>
        <dbReference type="EMBL" id="USS43389.1"/>
    </source>
</evidence>
<evidence type="ECO:0000256" key="1">
    <source>
        <dbReference type="SAM" id="MobiDB-lite"/>
    </source>
</evidence>
<dbReference type="EMBL" id="CP065600">
    <property type="protein sequence ID" value="QPQ90581.1"/>
    <property type="molecule type" value="Genomic_DNA"/>
</dbReference>
<dbReference type="RefSeq" id="WP_017433039.1">
    <property type="nucleotide sequence ID" value="NZ_CP021075.1"/>
</dbReference>
<name>A0AAQ0BSD9_BURGL</name>
<sequence length="118" mass="12253">MTAPASRPGSPSSATARRSAWRSPQEPPAAANGRASVAVLAVIDDPRLVGSDEAPFVDVATYWPATGCWTVTLQCRASDTATDSPVRVALWQPLPVVPSALLGAPGRKRFAAAKRSSA</sequence>
<dbReference type="Proteomes" id="UP001056386">
    <property type="component" value="Chromosome 2"/>
</dbReference>
<evidence type="ECO:0000313" key="5">
    <source>
        <dbReference type="Proteomes" id="UP001056386"/>
    </source>
</evidence>
<evidence type="ECO:0000313" key="4">
    <source>
        <dbReference type="Proteomes" id="UP000594892"/>
    </source>
</evidence>
<feature type="region of interest" description="Disordered" evidence="1">
    <location>
        <begin position="1"/>
        <end position="33"/>
    </location>
</feature>
<reference evidence="2 4" key="1">
    <citation type="submission" date="2020-12" db="EMBL/GenBank/DDBJ databases">
        <title>FDA dAtabase for Regulatory Grade micrObial Sequences (FDA-ARGOS): Supporting development and validation of Infectious Disease Dx tests.</title>
        <authorList>
            <person name="Minogue T."/>
            <person name="Wolcott M."/>
            <person name="Wasieloski L."/>
            <person name="Aguilar W."/>
            <person name="Moore D."/>
            <person name="Jaissle J."/>
            <person name="Tallon L."/>
            <person name="Sadzewicz L."/>
            <person name="Zhao X."/>
            <person name="Boylan J."/>
            <person name="Ott S."/>
            <person name="Bowen H."/>
            <person name="Vavikolanu K."/>
            <person name="Mehta A."/>
            <person name="Aluvathingal J."/>
            <person name="Nadendla S."/>
            <person name="Yan Y."/>
            <person name="Sichtig H."/>
        </authorList>
    </citation>
    <scope>NUCLEOTIDE SEQUENCE [LARGE SCALE GENOMIC DNA]</scope>
    <source>
        <strain evidence="2 4">FDAARGOS_949</strain>
    </source>
</reference>
<protein>
    <submittedName>
        <fullName evidence="2">Uncharacterized protein</fullName>
    </submittedName>
</protein>
<organism evidence="2 4">
    <name type="scientific">Burkholderia glumae</name>
    <name type="common">Pseudomonas glumae</name>
    <dbReference type="NCBI Taxonomy" id="337"/>
    <lineage>
        <taxon>Bacteria</taxon>
        <taxon>Pseudomonadati</taxon>
        <taxon>Pseudomonadota</taxon>
        <taxon>Betaproteobacteria</taxon>
        <taxon>Burkholderiales</taxon>
        <taxon>Burkholderiaceae</taxon>
        <taxon>Burkholderia</taxon>
    </lineage>
</organism>
<accession>A0AAQ0BSD9</accession>